<keyword evidence="2" id="KW-1185">Reference proteome</keyword>
<accession>A0A517SV07</accession>
<sequence length="146" mass="16170">MLLRGPSGRELKTGKIETAALGTTIYHLQDGWLIKGLEAELGTTGTKTWLILVANREYGTRFDVVPGGVEWKSDDTAWALSTKGQLREASTEKAWWVTGVNVTAPRTTTGMLMDNDLLAAVKRAPSEYSVYDLYELRGPKVERPTR</sequence>
<name>A0A517SV07_9BACT</name>
<evidence type="ECO:0000313" key="2">
    <source>
        <dbReference type="Proteomes" id="UP000315003"/>
    </source>
</evidence>
<reference evidence="1 2" key="1">
    <citation type="submission" date="2019-02" db="EMBL/GenBank/DDBJ databases">
        <title>Deep-cultivation of Planctomycetes and their phenomic and genomic characterization uncovers novel biology.</title>
        <authorList>
            <person name="Wiegand S."/>
            <person name="Jogler M."/>
            <person name="Boedeker C."/>
            <person name="Pinto D."/>
            <person name="Vollmers J."/>
            <person name="Rivas-Marin E."/>
            <person name="Kohn T."/>
            <person name="Peeters S.H."/>
            <person name="Heuer A."/>
            <person name="Rast P."/>
            <person name="Oberbeckmann S."/>
            <person name="Bunk B."/>
            <person name="Jeske O."/>
            <person name="Meyerdierks A."/>
            <person name="Storesund J.E."/>
            <person name="Kallscheuer N."/>
            <person name="Luecker S."/>
            <person name="Lage O.M."/>
            <person name="Pohl T."/>
            <person name="Merkel B.J."/>
            <person name="Hornburger P."/>
            <person name="Mueller R.-W."/>
            <person name="Bruemmer F."/>
            <person name="Labrenz M."/>
            <person name="Spormann A.M."/>
            <person name="Op den Camp H."/>
            <person name="Overmann J."/>
            <person name="Amann R."/>
            <person name="Jetten M.S.M."/>
            <person name="Mascher T."/>
            <person name="Medema M.H."/>
            <person name="Devos D.P."/>
            <person name="Kaster A.-K."/>
            <person name="Ovreas L."/>
            <person name="Rohde M."/>
            <person name="Galperin M.Y."/>
            <person name="Jogler C."/>
        </authorList>
    </citation>
    <scope>NUCLEOTIDE SEQUENCE [LARGE SCALE GENOMIC DNA]</scope>
    <source>
        <strain evidence="1 2">SV_7m_r</strain>
    </source>
</reference>
<protein>
    <submittedName>
        <fullName evidence="1">Uncharacterized protein</fullName>
    </submittedName>
</protein>
<dbReference type="EMBL" id="CP036272">
    <property type="protein sequence ID" value="QDT59938.1"/>
    <property type="molecule type" value="Genomic_DNA"/>
</dbReference>
<dbReference type="AlphaFoldDB" id="A0A517SV07"/>
<evidence type="ECO:0000313" key="1">
    <source>
        <dbReference type="EMBL" id="QDT59938.1"/>
    </source>
</evidence>
<gene>
    <name evidence="1" type="ORF">SV7mr_24510</name>
</gene>
<dbReference type="Proteomes" id="UP000315003">
    <property type="component" value="Chromosome"/>
</dbReference>
<proteinExistence type="predicted"/>
<organism evidence="1 2">
    <name type="scientific">Stieleria bergensis</name>
    <dbReference type="NCBI Taxonomy" id="2528025"/>
    <lineage>
        <taxon>Bacteria</taxon>
        <taxon>Pseudomonadati</taxon>
        <taxon>Planctomycetota</taxon>
        <taxon>Planctomycetia</taxon>
        <taxon>Pirellulales</taxon>
        <taxon>Pirellulaceae</taxon>
        <taxon>Stieleria</taxon>
    </lineage>
</organism>